<organism evidence="2 3">
    <name type="scientific">Spiroplasma litorale</name>
    <dbReference type="NCBI Taxonomy" id="216942"/>
    <lineage>
        <taxon>Bacteria</taxon>
        <taxon>Bacillati</taxon>
        <taxon>Mycoplasmatota</taxon>
        <taxon>Mollicutes</taxon>
        <taxon>Entomoplasmatales</taxon>
        <taxon>Spiroplasmataceae</taxon>
        <taxon>Spiroplasma</taxon>
    </lineage>
</organism>
<keyword evidence="3" id="KW-1185">Reference proteome</keyword>
<dbReference type="EMBL" id="CP012357">
    <property type="protein sequence ID" value="AKX34356.1"/>
    <property type="molecule type" value="Genomic_DNA"/>
</dbReference>
<name>A0A0K1W2F2_9MOLU</name>
<dbReference type="Proteomes" id="UP000067476">
    <property type="component" value="Chromosome"/>
</dbReference>
<proteinExistence type="predicted"/>
<keyword evidence="1" id="KW-0175">Coiled coil</keyword>
<gene>
    <name evidence="2" type="ORF">SLITO_v1c07310</name>
</gene>
<sequence length="433" mass="51184">MNLFFNCPNCGHKITEEDFDKNEKILANLKTIFDNHREEYIKSIKKQLTEEFKDSQKIEIDKQLALKENEFNKEKQKEIDKLNLLIKNQEIELNNAKSNFEVLLSKKEIEINSNKQKEIDQLKDTISKLNILVENNKSTLENTILEKEALFNKTKQIELEKLNKIINDQNIELTNSNIKLEKILAEKQAEFLQKQKEIENKYEYEIKTYNDKILQLEIANATNKVIQNKTKGENFEHDVHGELLKVFEEDRVTKITSQDKKADYLQEVILDSKLIGKIVYEVKNAEWSNVWEKKLIEDMAKQGSKYGIIVATSFNKKYPGIPFKKSDLNPNIYLSDPDNFVFIGQIIRSIIKIENKYESQKLITNYDEKIKEFNNWKEIHLPKLLKIFEDSFERIKENESSILKRVDDIRIAREKMQNNALHNIREYIEGLIF</sequence>
<dbReference type="AlphaFoldDB" id="A0A0K1W2F2"/>
<protein>
    <recommendedName>
        <fullName evidence="4">DUF2130 domain-containing protein</fullName>
    </recommendedName>
</protein>
<evidence type="ECO:0000256" key="1">
    <source>
        <dbReference type="SAM" id="Coils"/>
    </source>
</evidence>
<accession>A0A0K1W2F2</accession>
<reference evidence="2 3" key="1">
    <citation type="journal article" date="2015" name="Genome Announc.">
        <title>Complete Genome Sequence of Spiroplasma litorale TN-1T (DSM 21781), a Bacterium Isolated from a Green-Eyed Horsefly (Tabanus nigrovittatus).</title>
        <authorList>
            <person name="Lo W.S."/>
            <person name="Lai Y.C."/>
            <person name="Lien Y.W."/>
            <person name="Wang T.H."/>
            <person name="Kuo C.H."/>
        </authorList>
    </citation>
    <scope>NUCLEOTIDE SEQUENCE [LARGE SCALE GENOMIC DNA]</scope>
    <source>
        <strain evidence="2 3">TN-1</strain>
    </source>
</reference>
<dbReference type="OrthoDB" id="388108at2"/>
<evidence type="ECO:0000313" key="2">
    <source>
        <dbReference type="EMBL" id="AKX34356.1"/>
    </source>
</evidence>
<evidence type="ECO:0008006" key="4">
    <source>
        <dbReference type="Google" id="ProtNLM"/>
    </source>
</evidence>
<dbReference type="Pfam" id="PF09903">
    <property type="entry name" value="DUF2130"/>
    <property type="match status" value="1"/>
</dbReference>
<feature type="coiled-coil region" evidence="1">
    <location>
        <begin position="72"/>
        <end position="195"/>
    </location>
</feature>
<dbReference type="RefSeq" id="WP_075058445.1">
    <property type="nucleotide sequence ID" value="NZ_CP012357.1"/>
</dbReference>
<dbReference type="PATRIC" id="fig|216942.3.peg.743"/>
<dbReference type="InterPro" id="IPR019219">
    <property type="entry name" value="DUF2130"/>
</dbReference>
<dbReference type="KEGG" id="sll:SLITO_v1c07310"/>
<evidence type="ECO:0000313" key="3">
    <source>
        <dbReference type="Proteomes" id="UP000067476"/>
    </source>
</evidence>